<sequence length="76" mass="8836">MTFFKWLQNQSERDDMIGDLARDVRLDKTFPKSSSLEKIRNHLESSGACEGAVSALEMAYTEWHPSYLPKSTLHFW</sequence>
<dbReference type="SUPFAM" id="SSF140652">
    <property type="entry name" value="YozE-like"/>
    <property type="match status" value="1"/>
</dbReference>
<dbReference type="AlphaFoldDB" id="A0A975BNQ2"/>
<evidence type="ECO:0000259" key="1">
    <source>
        <dbReference type="Pfam" id="PF06855"/>
    </source>
</evidence>
<dbReference type="KEGG" id="dmm:dnm_048830"/>
<dbReference type="RefSeq" id="WP_207683419.1">
    <property type="nucleotide sequence ID" value="NZ_CP061800.1"/>
</dbReference>
<organism evidence="2 3">
    <name type="scientific">Desulfonema magnum</name>
    <dbReference type="NCBI Taxonomy" id="45655"/>
    <lineage>
        <taxon>Bacteria</taxon>
        <taxon>Pseudomonadati</taxon>
        <taxon>Thermodesulfobacteriota</taxon>
        <taxon>Desulfobacteria</taxon>
        <taxon>Desulfobacterales</taxon>
        <taxon>Desulfococcaceae</taxon>
        <taxon>Desulfonema</taxon>
    </lineage>
</organism>
<dbReference type="InterPro" id="IPR036806">
    <property type="entry name" value="YozE_SAM-like_sf"/>
</dbReference>
<accession>A0A975BNQ2</accession>
<dbReference type="Pfam" id="PF06855">
    <property type="entry name" value="YozE_SAM_like"/>
    <property type="match status" value="1"/>
</dbReference>
<protein>
    <submittedName>
        <fullName evidence="2">SAM-like domain-containing protein</fullName>
    </submittedName>
</protein>
<feature type="domain" description="YozE SAM-like" evidence="1">
    <location>
        <begin position="2"/>
        <end position="63"/>
    </location>
</feature>
<dbReference type="InterPro" id="IPR023089">
    <property type="entry name" value="YozE_SAM-like"/>
</dbReference>
<dbReference type="EMBL" id="CP061800">
    <property type="protein sequence ID" value="QTA88836.1"/>
    <property type="molecule type" value="Genomic_DNA"/>
</dbReference>
<evidence type="ECO:0000313" key="2">
    <source>
        <dbReference type="EMBL" id="QTA88836.1"/>
    </source>
</evidence>
<dbReference type="Proteomes" id="UP000663722">
    <property type="component" value="Chromosome"/>
</dbReference>
<gene>
    <name evidence="2" type="ORF">dnm_048830</name>
</gene>
<dbReference type="Gene3D" id="1.10.150.260">
    <property type="entry name" value="YozE SAM-like"/>
    <property type="match status" value="1"/>
</dbReference>
<proteinExistence type="predicted"/>
<reference evidence="2" key="1">
    <citation type="journal article" date="2021" name="Microb. Physiol.">
        <title>Proteogenomic Insights into the Physiology of Marine, Sulfate-Reducing, Filamentous Desulfonema limicola and Desulfonema magnum.</title>
        <authorList>
            <person name="Schnaars V."/>
            <person name="Wohlbrand L."/>
            <person name="Scheve S."/>
            <person name="Hinrichs C."/>
            <person name="Reinhardt R."/>
            <person name="Rabus R."/>
        </authorList>
    </citation>
    <scope>NUCLEOTIDE SEQUENCE</scope>
    <source>
        <strain evidence="2">4be13</strain>
    </source>
</reference>
<keyword evidence="3" id="KW-1185">Reference proteome</keyword>
<evidence type="ECO:0000313" key="3">
    <source>
        <dbReference type="Proteomes" id="UP000663722"/>
    </source>
</evidence>
<name>A0A975BNQ2_9BACT</name>